<keyword evidence="6" id="KW-0175">Coiled coil</keyword>
<dbReference type="Gene3D" id="3.40.190.10">
    <property type="entry name" value="Periplasmic binding protein-like II"/>
    <property type="match status" value="2"/>
</dbReference>
<evidence type="ECO:0000313" key="10">
    <source>
        <dbReference type="Proteomes" id="UP000184301"/>
    </source>
</evidence>
<feature type="transmembrane region" description="Helical" evidence="5">
    <location>
        <begin position="307"/>
        <end position="332"/>
    </location>
</feature>
<dbReference type="Proteomes" id="UP000184301">
    <property type="component" value="Unassembled WGS sequence"/>
</dbReference>
<comment type="similarity">
    <text evidence="5">Belongs to the binding-protein-dependent transport system permease family.</text>
</comment>
<keyword evidence="5" id="KW-0813">Transport</keyword>
<feature type="transmembrane region" description="Helical" evidence="5">
    <location>
        <begin position="208"/>
        <end position="228"/>
    </location>
</feature>
<dbReference type="STRING" id="1121950.SAMN02745243_03968"/>
<feature type="transmembrane region" description="Helical" evidence="5">
    <location>
        <begin position="363"/>
        <end position="385"/>
    </location>
</feature>
<dbReference type="PROSITE" id="PS50928">
    <property type="entry name" value="ABC_TM1"/>
    <property type="match status" value="2"/>
</dbReference>
<dbReference type="PANTHER" id="PTHR43496:SF1">
    <property type="entry name" value="POLYGALACTURONAN_RHAMNOGALACTURONAN TRANSPORT SYSTEM PERMEASE PROTEIN YTEP"/>
    <property type="match status" value="1"/>
</dbReference>
<feature type="domain" description="ABC transmembrane type-1" evidence="8">
    <location>
        <begin position="359"/>
        <end position="549"/>
    </location>
</feature>
<feature type="transmembrane region" description="Helical" evidence="5">
    <location>
        <begin position="397"/>
        <end position="422"/>
    </location>
</feature>
<evidence type="ECO:0000256" key="4">
    <source>
        <dbReference type="ARBA" id="ARBA00023136"/>
    </source>
</evidence>
<keyword evidence="2 5" id="KW-0812">Transmembrane</keyword>
<evidence type="ECO:0000256" key="1">
    <source>
        <dbReference type="ARBA" id="ARBA00004141"/>
    </source>
</evidence>
<feature type="transmembrane region" description="Helical" evidence="5">
    <location>
        <begin position="428"/>
        <end position="447"/>
    </location>
</feature>
<feature type="compositionally biased region" description="Basic residues" evidence="7">
    <location>
        <begin position="10"/>
        <end position="20"/>
    </location>
</feature>
<feature type="transmembrane region" description="Helical" evidence="5">
    <location>
        <begin position="262"/>
        <end position="283"/>
    </location>
</feature>
<evidence type="ECO:0000313" key="9">
    <source>
        <dbReference type="EMBL" id="SHK90538.1"/>
    </source>
</evidence>
<proteinExistence type="inferred from homology"/>
<dbReference type="InterPro" id="IPR035906">
    <property type="entry name" value="MetI-like_sf"/>
</dbReference>
<evidence type="ECO:0000256" key="3">
    <source>
        <dbReference type="ARBA" id="ARBA00022989"/>
    </source>
</evidence>
<dbReference type="AlphaFoldDB" id="A0A1M6WA50"/>
<dbReference type="Pfam" id="PF13343">
    <property type="entry name" value="SBP_bac_6"/>
    <property type="match status" value="1"/>
</dbReference>
<evidence type="ECO:0000256" key="5">
    <source>
        <dbReference type="RuleBase" id="RU363032"/>
    </source>
</evidence>
<evidence type="ECO:0000256" key="2">
    <source>
        <dbReference type="ARBA" id="ARBA00022692"/>
    </source>
</evidence>
<dbReference type="Gene3D" id="1.10.3720.10">
    <property type="entry name" value="MetI-like"/>
    <property type="match status" value="2"/>
</dbReference>
<feature type="transmembrane region" description="Helical" evidence="5">
    <location>
        <begin position="579"/>
        <end position="598"/>
    </location>
</feature>
<dbReference type="PANTHER" id="PTHR43496">
    <property type="entry name" value="PROTEIN LPLB"/>
    <property type="match status" value="1"/>
</dbReference>
<dbReference type="GO" id="GO:0055085">
    <property type="term" value="P:transmembrane transport"/>
    <property type="evidence" value="ECO:0007669"/>
    <property type="project" value="InterPro"/>
</dbReference>
<dbReference type="GO" id="GO:0005886">
    <property type="term" value="C:plasma membrane"/>
    <property type="evidence" value="ECO:0007669"/>
    <property type="project" value="UniProtKB-SubCell"/>
</dbReference>
<dbReference type="Pfam" id="PF00528">
    <property type="entry name" value="BPD_transp_1"/>
    <property type="match status" value="2"/>
</dbReference>
<feature type="domain" description="ABC transmembrane type-1" evidence="8">
    <location>
        <begin position="78"/>
        <end position="280"/>
    </location>
</feature>
<dbReference type="EMBL" id="FQZY01000106">
    <property type="protein sequence ID" value="SHK90538.1"/>
    <property type="molecule type" value="Genomic_DNA"/>
</dbReference>
<dbReference type="CDD" id="cd06261">
    <property type="entry name" value="TM_PBP2"/>
    <property type="match status" value="2"/>
</dbReference>
<feature type="transmembrane region" description="Helical" evidence="5">
    <location>
        <begin position="115"/>
        <end position="136"/>
    </location>
</feature>
<feature type="transmembrane region" description="Helical" evidence="5">
    <location>
        <begin position="29"/>
        <end position="51"/>
    </location>
</feature>
<gene>
    <name evidence="9" type="ORF">SAMN02745243_03968</name>
</gene>
<feature type="transmembrane region" description="Helical" evidence="5">
    <location>
        <begin position="490"/>
        <end position="511"/>
    </location>
</feature>
<dbReference type="SUPFAM" id="SSF53850">
    <property type="entry name" value="Periplasmic binding protein-like II"/>
    <property type="match status" value="1"/>
</dbReference>
<evidence type="ECO:0000259" key="8">
    <source>
        <dbReference type="PROSITE" id="PS50928"/>
    </source>
</evidence>
<feature type="region of interest" description="Disordered" evidence="7">
    <location>
        <begin position="1"/>
        <end position="20"/>
    </location>
</feature>
<protein>
    <submittedName>
        <fullName evidence="9">ABC-type Fe3+ transport system, permease component</fullName>
    </submittedName>
</protein>
<evidence type="ECO:0000256" key="7">
    <source>
        <dbReference type="SAM" id="MobiDB-lite"/>
    </source>
</evidence>
<feature type="transmembrane region" description="Helical" evidence="5">
    <location>
        <begin position="531"/>
        <end position="553"/>
    </location>
</feature>
<feature type="transmembrane region" description="Helical" evidence="5">
    <location>
        <begin position="82"/>
        <end position="103"/>
    </location>
</feature>
<evidence type="ECO:0000256" key="6">
    <source>
        <dbReference type="SAM" id="Coils"/>
    </source>
</evidence>
<keyword evidence="3 5" id="KW-1133">Transmembrane helix</keyword>
<feature type="coiled-coil region" evidence="6">
    <location>
        <begin position="552"/>
        <end position="579"/>
    </location>
</feature>
<dbReference type="SUPFAM" id="SSF161098">
    <property type="entry name" value="MetI-like"/>
    <property type="match status" value="2"/>
</dbReference>
<keyword evidence="4 5" id="KW-0472">Membrane</keyword>
<reference evidence="9 10" key="1">
    <citation type="submission" date="2016-11" db="EMBL/GenBank/DDBJ databases">
        <authorList>
            <person name="Jaros S."/>
            <person name="Januszkiewicz K."/>
            <person name="Wedrychowicz H."/>
        </authorList>
    </citation>
    <scope>NUCLEOTIDE SEQUENCE [LARGE SCALE GENOMIC DNA]</scope>
    <source>
        <strain evidence="9 10">DSM 15480</strain>
    </source>
</reference>
<accession>A0A1M6WA50</accession>
<comment type="subcellular location">
    <subcellularLocation>
        <location evidence="5">Cell membrane</location>
        <topology evidence="5">Multi-pass membrane protein</topology>
    </subcellularLocation>
    <subcellularLocation>
        <location evidence="1">Membrane</location>
        <topology evidence="1">Multi-pass membrane protein</topology>
    </subcellularLocation>
</comment>
<name>A0A1M6WA50_9FIRM</name>
<feature type="transmembrane region" description="Helical" evidence="5">
    <location>
        <begin position="156"/>
        <end position="178"/>
    </location>
</feature>
<sequence>MENKKEEKRQRRKQQKNRSQHKRQTEIQIIFIAVAVLFIWFLAVPVIMLLLKSFQSSDGAFWSHYVEMFTKKGFWQAAGNSVKAAGCSAVLTTLLAFLLAYTVHYTNLPGIVKKIIRGGAVLPMLLPTITYGFAIIYSFGKQGLVTRAFGHQFFNIYGFGGLLLGYAIYTLPVSFLLIHNTMGYIDKKFMIVSRVMGDKSIKTFGITILRPLLGTLAASLVQCFFLAFTDFGIPASVGGQYDVIASVLYDEMLGSLPNFNNGAVVAVVMLVPSVVSIALLHYLERYNVRYNKISVVENWKNRTRDGICAVLSAGVMLMIVTIFAVVFIVPFVSGWPYDMTFTTEHVSKVFADPVLAGVFKNSLYVSILTALVGSLVAYGAALVTARSRISGQCKRMVEAIALVTNTIPGMVIGIAFLLMFSGTSLQNTFVLMILCNVVHYFSTPYLMMKNSLEKMNASWETTAMLMGDNWMKTIFRVVTPNALPTILEVFSYYFVNAMVTVSAVVFIAGARTMVVTTKIKELQHFAEFNEIFVLSLGILFTNIAAKAVFWLIANYKKAAQKEKNNKDKEEKKKMRAKKLVAACMVCACVLTSAGMLSACSGNGGDKSSEQVILYSNADDEAVTAMKNALDKNGYEGQYLIQTFGTSELGGKLLAEGTNIEADLVTMSSFYLDSAQEQNDMFETLTFDAPTLAETPDFYRPITSQEGAVIVNTEVMKEEGLPMPTSIKDLADPVYEGQISVTDIKSSSTAWLLIQALVSEYGEDGAKEVLTDIYKNAGPHIEDSGSGPIKKVRAGEVAVGFGLRHQAVADKAAGLPIDFVDPVEGNFSLTESVAVIDKGEKTNPLAMKMAECIIKNGRAELQETYPNAIYEGETVDANNESANPKVFSEPLTADLLKKHQELSESCK</sequence>
<organism evidence="9 10">
    <name type="scientific">Hespellia stercorisuis DSM 15480</name>
    <dbReference type="NCBI Taxonomy" id="1121950"/>
    <lineage>
        <taxon>Bacteria</taxon>
        <taxon>Bacillati</taxon>
        <taxon>Bacillota</taxon>
        <taxon>Clostridia</taxon>
        <taxon>Lachnospirales</taxon>
        <taxon>Lachnospiraceae</taxon>
        <taxon>Hespellia</taxon>
    </lineage>
</organism>
<keyword evidence="10" id="KW-1185">Reference proteome</keyword>
<dbReference type="RefSeq" id="WP_073113215.1">
    <property type="nucleotide sequence ID" value="NZ_FQZY01000106.1"/>
</dbReference>
<dbReference type="InterPro" id="IPR000515">
    <property type="entry name" value="MetI-like"/>
</dbReference>